<sequence>MSIDSQTQHSNFSHSSSGTHGGTSPSDVFTLLQHRLPFLRLLRWTILAAECSMYQARAIQKWYMSVSMSTLETDRVPVFTSTALSLSHFLPELYVK</sequence>
<dbReference type="Proteomes" id="UP001498398">
    <property type="component" value="Unassembled WGS sequence"/>
</dbReference>
<keyword evidence="3" id="KW-1185">Reference proteome</keyword>
<gene>
    <name evidence="2" type="ORF">VKT23_014391</name>
</gene>
<comment type="caution">
    <text evidence="2">The sequence shown here is derived from an EMBL/GenBank/DDBJ whole genome shotgun (WGS) entry which is preliminary data.</text>
</comment>
<reference evidence="2 3" key="1">
    <citation type="submission" date="2024-01" db="EMBL/GenBank/DDBJ databases">
        <title>A draft genome for the cacao thread blight pathogen Marasmiellus scandens.</title>
        <authorList>
            <person name="Baruah I.K."/>
            <person name="Leung J."/>
            <person name="Bukari Y."/>
            <person name="Amoako-Attah I."/>
            <person name="Meinhardt L.W."/>
            <person name="Bailey B.A."/>
            <person name="Cohen S.P."/>
        </authorList>
    </citation>
    <scope>NUCLEOTIDE SEQUENCE [LARGE SCALE GENOMIC DNA]</scope>
    <source>
        <strain evidence="2 3">GH-19</strain>
    </source>
</reference>
<evidence type="ECO:0000313" key="3">
    <source>
        <dbReference type="Proteomes" id="UP001498398"/>
    </source>
</evidence>
<evidence type="ECO:0000313" key="2">
    <source>
        <dbReference type="EMBL" id="KAK7446696.1"/>
    </source>
</evidence>
<dbReference type="EMBL" id="JBANRG010000043">
    <property type="protein sequence ID" value="KAK7446696.1"/>
    <property type="molecule type" value="Genomic_DNA"/>
</dbReference>
<organism evidence="2 3">
    <name type="scientific">Marasmiellus scandens</name>
    <dbReference type="NCBI Taxonomy" id="2682957"/>
    <lineage>
        <taxon>Eukaryota</taxon>
        <taxon>Fungi</taxon>
        <taxon>Dikarya</taxon>
        <taxon>Basidiomycota</taxon>
        <taxon>Agaricomycotina</taxon>
        <taxon>Agaricomycetes</taxon>
        <taxon>Agaricomycetidae</taxon>
        <taxon>Agaricales</taxon>
        <taxon>Marasmiineae</taxon>
        <taxon>Omphalotaceae</taxon>
        <taxon>Marasmiellus</taxon>
    </lineage>
</organism>
<evidence type="ECO:0000256" key="1">
    <source>
        <dbReference type="SAM" id="MobiDB-lite"/>
    </source>
</evidence>
<name>A0ABR1J407_9AGAR</name>
<accession>A0ABR1J407</accession>
<proteinExistence type="predicted"/>
<protein>
    <submittedName>
        <fullName evidence="2">Uncharacterized protein</fullName>
    </submittedName>
</protein>
<feature type="region of interest" description="Disordered" evidence="1">
    <location>
        <begin position="1"/>
        <end position="24"/>
    </location>
</feature>